<proteinExistence type="predicted"/>
<dbReference type="EMBL" id="VLKO01000003">
    <property type="protein sequence ID" value="TWI01273.1"/>
    <property type="molecule type" value="Genomic_DNA"/>
</dbReference>
<protein>
    <recommendedName>
        <fullName evidence="4">PH (Pleckstrin Homology) domain-containing protein</fullName>
    </recommendedName>
</protein>
<evidence type="ECO:0000256" key="1">
    <source>
        <dbReference type="SAM" id="Phobius"/>
    </source>
</evidence>
<comment type="caution">
    <text evidence="2">The sequence shown here is derived from an EMBL/GenBank/DDBJ whole genome shotgun (WGS) entry which is preliminary data.</text>
</comment>
<gene>
    <name evidence="2" type="ORF">IQ05_00849</name>
</gene>
<dbReference type="RefSeq" id="WP_144890094.1">
    <property type="nucleotide sequence ID" value="NZ_VLKO01000003.1"/>
</dbReference>
<reference evidence="2 3" key="1">
    <citation type="journal article" date="2015" name="Stand. Genomic Sci.">
        <title>Genomic Encyclopedia of Bacterial and Archaeal Type Strains, Phase III: the genomes of soil and plant-associated and newly described type strains.</title>
        <authorList>
            <person name="Whitman W.B."/>
            <person name="Woyke T."/>
            <person name="Klenk H.P."/>
            <person name="Zhou Y."/>
            <person name="Lilburn T.G."/>
            <person name="Beck B.J."/>
            <person name="De Vos P."/>
            <person name="Vandamme P."/>
            <person name="Eisen J.A."/>
            <person name="Garrity G."/>
            <person name="Hugenholtz P."/>
            <person name="Kyrpides N.C."/>
        </authorList>
    </citation>
    <scope>NUCLEOTIDE SEQUENCE [LARGE SCALE GENOMIC DNA]</scope>
    <source>
        <strain evidence="2 3">CGMCC 1.6847</strain>
    </source>
</reference>
<dbReference type="Proteomes" id="UP000317519">
    <property type="component" value="Unassembled WGS sequence"/>
</dbReference>
<feature type="transmembrane region" description="Helical" evidence="1">
    <location>
        <begin position="21"/>
        <end position="40"/>
    </location>
</feature>
<feature type="transmembrane region" description="Helical" evidence="1">
    <location>
        <begin position="52"/>
        <end position="70"/>
    </location>
</feature>
<keyword evidence="1" id="KW-1133">Transmembrane helix</keyword>
<keyword evidence="1" id="KW-0812">Transmembrane</keyword>
<keyword evidence="1" id="KW-0472">Membrane</keyword>
<evidence type="ECO:0000313" key="2">
    <source>
        <dbReference type="EMBL" id="TWI01273.1"/>
    </source>
</evidence>
<evidence type="ECO:0008006" key="4">
    <source>
        <dbReference type="Google" id="ProtNLM"/>
    </source>
</evidence>
<name>A0ABY3FLB2_9FLAO</name>
<accession>A0ABY3FLB2</accession>
<keyword evidence="3" id="KW-1185">Reference proteome</keyword>
<evidence type="ECO:0000313" key="3">
    <source>
        <dbReference type="Proteomes" id="UP000317519"/>
    </source>
</evidence>
<organism evidence="2 3">
    <name type="scientific">Flavobacterium tiangeerense</name>
    <dbReference type="NCBI Taxonomy" id="459471"/>
    <lineage>
        <taxon>Bacteria</taxon>
        <taxon>Pseudomonadati</taxon>
        <taxon>Bacteroidota</taxon>
        <taxon>Flavobacteriia</taxon>
        <taxon>Flavobacteriales</taxon>
        <taxon>Flavobacteriaceae</taxon>
        <taxon>Flavobacterium</taxon>
    </lineage>
</organism>
<sequence length="130" mass="14872">MKFKYNEVTASLEIKDGLKSHFLIVRLLLIVTFVNAILNLSNAQVAFGFMKLIWLVLGMVSAIGLYLYYFKKTATENIPLNQIIGVEERVSFGRKKYFLTLKNGKTRDLLEVNSASDCKQINTILTKYQK</sequence>